<reference evidence="1 2" key="1">
    <citation type="journal article" date="2020" name="Cell">
        <title>Large-Scale Comparative Analyses of Tick Genomes Elucidate Their Genetic Diversity and Vector Capacities.</title>
        <authorList>
            <consortium name="Tick Genome and Microbiome Consortium (TIGMIC)"/>
            <person name="Jia N."/>
            <person name="Wang J."/>
            <person name="Shi W."/>
            <person name="Du L."/>
            <person name="Sun Y."/>
            <person name="Zhan W."/>
            <person name="Jiang J.F."/>
            <person name="Wang Q."/>
            <person name="Zhang B."/>
            <person name="Ji P."/>
            <person name="Bell-Sakyi L."/>
            <person name="Cui X.M."/>
            <person name="Yuan T.T."/>
            <person name="Jiang B.G."/>
            <person name="Yang W.F."/>
            <person name="Lam T.T."/>
            <person name="Chang Q.C."/>
            <person name="Ding S.J."/>
            <person name="Wang X.J."/>
            <person name="Zhu J.G."/>
            <person name="Ruan X.D."/>
            <person name="Zhao L."/>
            <person name="Wei J.T."/>
            <person name="Ye R.Z."/>
            <person name="Que T.C."/>
            <person name="Du C.H."/>
            <person name="Zhou Y.H."/>
            <person name="Cheng J.X."/>
            <person name="Dai P.F."/>
            <person name="Guo W.B."/>
            <person name="Han X.H."/>
            <person name="Huang E.J."/>
            <person name="Li L.F."/>
            <person name="Wei W."/>
            <person name="Gao Y.C."/>
            <person name="Liu J.Z."/>
            <person name="Shao H.Z."/>
            <person name="Wang X."/>
            <person name="Wang C.C."/>
            <person name="Yang T.C."/>
            <person name="Huo Q.B."/>
            <person name="Li W."/>
            <person name="Chen H.Y."/>
            <person name="Chen S.E."/>
            <person name="Zhou L.G."/>
            <person name="Ni X.B."/>
            <person name="Tian J.H."/>
            <person name="Sheng Y."/>
            <person name="Liu T."/>
            <person name="Pan Y.S."/>
            <person name="Xia L.Y."/>
            <person name="Li J."/>
            <person name="Zhao F."/>
            <person name="Cao W.C."/>
        </authorList>
    </citation>
    <scope>NUCLEOTIDE SEQUENCE [LARGE SCALE GENOMIC DNA]</scope>
    <source>
        <strain evidence="1">Iper-2018</strain>
    </source>
</reference>
<keyword evidence="2" id="KW-1185">Reference proteome</keyword>
<sequence>MSAATDQFGTPRPLLISNTSDLRAVVGCQMLLLHALRKRRRRLLLDQRPSHSVHMVQNAMLLRRVQRRQSRIHFLANLVKTAVTAGLGRDLCLDRKPSDNHVSAYDDSESDLDDDDHLLSPGQISDDVWLNTFRVGKDLYHYLLTELKPFMCVDEDDRDDDYPPFEQRVSIALWRLGKVWDDPALMRAFGVTGDTVARIVREFCAAVVKVLMPRFVQVPYDEDLEDIAEQFRDRTKFPRCAGALCFAHVPILPPQDDEGNDYTNPEGWNSIVVQAVVGADRRFWDLNIGWPGSTQVAQVIMEIESRVCLDGRKLVGLNGHTTLVQIETGRGRGLNSRSLGSAARAFAPCASSCGVSMQSATDPSVQVLRSSSLWKKGEEGTLFAAKVEEICGIRVKQVLAAGTGYPLRRWIVTPYLMPNECQLRFNRSLSEVLSVGEAAFRRLEARFPFLLRHNGSGIDLMPSIVAACSTLHNMTEEWGDGFAEFWLAEASRHALPQPHPGGDPAGDAARSAEGEAIRAALFAAVIT</sequence>
<dbReference type="Proteomes" id="UP000805193">
    <property type="component" value="Unassembled WGS sequence"/>
</dbReference>
<dbReference type="EMBL" id="JABSTQ010011036">
    <property type="protein sequence ID" value="KAG0415746.1"/>
    <property type="molecule type" value="Genomic_DNA"/>
</dbReference>
<proteinExistence type="predicted"/>
<evidence type="ECO:0000313" key="2">
    <source>
        <dbReference type="Proteomes" id="UP000805193"/>
    </source>
</evidence>
<protein>
    <submittedName>
        <fullName evidence="1">Uncharacterized protein</fullName>
    </submittedName>
</protein>
<comment type="caution">
    <text evidence="1">The sequence shown here is derived from an EMBL/GenBank/DDBJ whole genome shotgun (WGS) entry which is preliminary data.</text>
</comment>
<accession>A0AC60P8R2</accession>
<organism evidence="1 2">
    <name type="scientific">Ixodes persulcatus</name>
    <name type="common">Taiga tick</name>
    <dbReference type="NCBI Taxonomy" id="34615"/>
    <lineage>
        <taxon>Eukaryota</taxon>
        <taxon>Metazoa</taxon>
        <taxon>Ecdysozoa</taxon>
        <taxon>Arthropoda</taxon>
        <taxon>Chelicerata</taxon>
        <taxon>Arachnida</taxon>
        <taxon>Acari</taxon>
        <taxon>Parasitiformes</taxon>
        <taxon>Ixodida</taxon>
        <taxon>Ixodoidea</taxon>
        <taxon>Ixodidae</taxon>
        <taxon>Ixodinae</taxon>
        <taxon>Ixodes</taxon>
    </lineage>
</organism>
<gene>
    <name evidence="1" type="ORF">HPB47_007095</name>
</gene>
<evidence type="ECO:0000313" key="1">
    <source>
        <dbReference type="EMBL" id="KAG0415746.1"/>
    </source>
</evidence>
<name>A0AC60P8R2_IXOPE</name>